<dbReference type="GO" id="GO:0006633">
    <property type="term" value="P:fatty acid biosynthetic process"/>
    <property type="evidence" value="ECO:0007669"/>
    <property type="project" value="InterPro"/>
</dbReference>
<accession>X1UI87</accession>
<organism evidence="11">
    <name type="scientific">marine sediment metagenome</name>
    <dbReference type="NCBI Taxonomy" id="412755"/>
    <lineage>
        <taxon>unclassified sequences</taxon>
        <taxon>metagenomes</taxon>
        <taxon>ecological metagenomes</taxon>
    </lineage>
</organism>
<dbReference type="Gene3D" id="3.40.718.10">
    <property type="entry name" value="Isopropylmalate Dehydrogenase"/>
    <property type="match status" value="1"/>
</dbReference>
<keyword evidence="7" id="KW-0594">Phospholipid biosynthesis</keyword>
<keyword evidence="6" id="KW-0443">Lipid metabolism</keyword>
<name>X1UI87_9ZZZZ</name>
<comment type="caution">
    <text evidence="11">The sequence shown here is derived from an EMBL/GenBank/DDBJ whole genome shotgun (WGS) entry which is preliminary data.</text>
</comment>
<dbReference type="Pfam" id="PF02504">
    <property type="entry name" value="FA_synthesis"/>
    <property type="match status" value="1"/>
</dbReference>
<dbReference type="GO" id="GO:0005737">
    <property type="term" value="C:cytoplasm"/>
    <property type="evidence" value="ECO:0007669"/>
    <property type="project" value="UniProtKB-SubCell"/>
</dbReference>
<proteinExistence type="predicted"/>
<evidence type="ECO:0000313" key="11">
    <source>
        <dbReference type="EMBL" id="GAI99595.1"/>
    </source>
</evidence>
<evidence type="ECO:0000256" key="2">
    <source>
        <dbReference type="ARBA" id="ARBA00004496"/>
    </source>
</evidence>
<keyword evidence="5" id="KW-0808">Transferase</keyword>
<comment type="subcellular location">
    <subcellularLocation>
        <location evidence="2">Cytoplasm</location>
    </subcellularLocation>
</comment>
<evidence type="ECO:0000256" key="9">
    <source>
        <dbReference type="ARBA" id="ARBA00024069"/>
    </source>
</evidence>
<dbReference type="PANTHER" id="PTHR30100:SF1">
    <property type="entry name" value="PHOSPHATE ACYLTRANSFERASE"/>
    <property type="match status" value="1"/>
</dbReference>
<protein>
    <recommendedName>
        <fullName evidence="9">phosphate acyltransferase</fullName>
        <ecNumber evidence="9">2.3.1.274</ecNumber>
    </recommendedName>
</protein>
<keyword evidence="4" id="KW-0444">Lipid biosynthesis</keyword>
<dbReference type="PANTHER" id="PTHR30100">
    <property type="entry name" value="FATTY ACID/PHOSPHOLIPID SYNTHESIS PROTEIN PLSX"/>
    <property type="match status" value="1"/>
</dbReference>
<dbReference type="SUPFAM" id="SSF53659">
    <property type="entry name" value="Isocitrate/Isopropylmalate dehydrogenase-like"/>
    <property type="match status" value="1"/>
</dbReference>
<dbReference type="EC" id="2.3.1.274" evidence="9"/>
<dbReference type="EMBL" id="BARW01022452">
    <property type="protein sequence ID" value="GAI99595.1"/>
    <property type="molecule type" value="Genomic_DNA"/>
</dbReference>
<sequence length="118" mass="12163">MLIAVDAAGGEHAPYEVVKGAVKAAQDHELDIALVGRRGVLHVLASRYAKKHGFTIIEASQVIEPNESPIEAIRSKPDSSIVVGINLVREGIADAFVSAGNSGAVAAAALLNLGKIEG</sequence>
<comment type="subunit">
    <text evidence="10">Homodimer. Probably interacts with PlsY.</text>
</comment>
<reference evidence="11" key="1">
    <citation type="journal article" date="2014" name="Front. Microbiol.">
        <title>High frequency of phylogenetically diverse reductive dehalogenase-homologous genes in deep subseafloor sedimentary metagenomes.</title>
        <authorList>
            <person name="Kawai M."/>
            <person name="Futagami T."/>
            <person name="Toyoda A."/>
            <person name="Takaki Y."/>
            <person name="Nishi S."/>
            <person name="Hori S."/>
            <person name="Arai W."/>
            <person name="Tsubouchi T."/>
            <person name="Morono Y."/>
            <person name="Uchiyama I."/>
            <person name="Ito T."/>
            <person name="Fujiyama A."/>
            <person name="Inagaki F."/>
            <person name="Takami H."/>
        </authorList>
    </citation>
    <scope>NUCLEOTIDE SEQUENCE</scope>
    <source>
        <strain evidence="11">Expedition CK06-06</strain>
    </source>
</reference>
<dbReference type="InterPro" id="IPR012281">
    <property type="entry name" value="Phospholipid_synth_PlsX-like"/>
</dbReference>
<comment type="catalytic activity">
    <reaction evidence="1">
        <text>a fatty acyl-[ACP] + phosphate = an acyl phosphate + holo-[ACP]</text>
        <dbReference type="Rhea" id="RHEA:42292"/>
        <dbReference type="Rhea" id="RHEA-COMP:9685"/>
        <dbReference type="Rhea" id="RHEA-COMP:14125"/>
        <dbReference type="ChEBI" id="CHEBI:43474"/>
        <dbReference type="ChEBI" id="CHEBI:59918"/>
        <dbReference type="ChEBI" id="CHEBI:64479"/>
        <dbReference type="ChEBI" id="CHEBI:138651"/>
        <dbReference type="EC" id="2.3.1.274"/>
    </reaction>
</comment>
<evidence type="ECO:0000256" key="6">
    <source>
        <dbReference type="ARBA" id="ARBA00023098"/>
    </source>
</evidence>
<gene>
    <name evidence="11" type="ORF">S12H4_37471</name>
</gene>
<evidence type="ECO:0000256" key="10">
    <source>
        <dbReference type="ARBA" id="ARBA00046608"/>
    </source>
</evidence>
<evidence type="ECO:0000256" key="3">
    <source>
        <dbReference type="ARBA" id="ARBA00022490"/>
    </source>
</evidence>
<dbReference type="InterPro" id="IPR003664">
    <property type="entry name" value="FA_synthesis"/>
</dbReference>
<dbReference type="GO" id="GO:0008654">
    <property type="term" value="P:phospholipid biosynthetic process"/>
    <property type="evidence" value="ECO:0007669"/>
    <property type="project" value="UniProtKB-KW"/>
</dbReference>
<evidence type="ECO:0000256" key="8">
    <source>
        <dbReference type="ARBA" id="ARBA00023264"/>
    </source>
</evidence>
<dbReference type="AlphaFoldDB" id="X1UI87"/>
<evidence type="ECO:0000256" key="1">
    <source>
        <dbReference type="ARBA" id="ARBA00001232"/>
    </source>
</evidence>
<evidence type="ECO:0000256" key="7">
    <source>
        <dbReference type="ARBA" id="ARBA00023209"/>
    </source>
</evidence>
<keyword evidence="8" id="KW-1208">Phospholipid metabolism</keyword>
<evidence type="ECO:0000256" key="5">
    <source>
        <dbReference type="ARBA" id="ARBA00022679"/>
    </source>
</evidence>
<keyword evidence="3" id="KW-0963">Cytoplasm</keyword>
<evidence type="ECO:0000256" key="4">
    <source>
        <dbReference type="ARBA" id="ARBA00022516"/>
    </source>
</evidence>
<dbReference type="GO" id="GO:0043811">
    <property type="term" value="F:phosphate:acyl-[acyl carrier protein] acyltransferase activity"/>
    <property type="evidence" value="ECO:0007669"/>
    <property type="project" value="UniProtKB-EC"/>
</dbReference>
<feature type="non-terminal residue" evidence="11">
    <location>
        <position position="118"/>
    </location>
</feature>